<evidence type="ECO:0000313" key="3">
    <source>
        <dbReference type="Proteomes" id="UP000078316"/>
    </source>
</evidence>
<evidence type="ECO:0000313" key="2">
    <source>
        <dbReference type="EMBL" id="OAS23957.1"/>
    </source>
</evidence>
<comment type="caution">
    <text evidence="2">The sequence shown here is derived from an EMBL/GenBank/DDBJ whole genome shotgun (WGS) entry which is preliminary data.</text>
</comment>
<dbReference type="Proteomes" id="UP000078316">
    <property type="component" value="Unassembled WGS sequence"/>
</dbReference>
<accession>A0A179S9B4</accession>
<gene>
    <name evidence="2" type="ORF">A5481_16045</name>
</gene>
<reference evidence="2 3" key="1">
    <citation type="submission" date="2016-04" db="EMBL/GenBank/DDBJ databases">
        <authorList>
            <person name="Evans L.H."/>
            <person name="Alamgir A."/>
            <person name="Owens N."/>
            <person name="Weber N.D."/>
            <person name="Virtaneva K."/>
            <person name="Barbian K."/>
            <person name="Babar A."/>
            <person name="Rosenke K."/>
        </authorList>
    </citation>
    <scope>NUCLEOTIDE SEQUENCE [LARGE SCALE GENOMIC DNA]</scope>
    <source>
        <strain evidence="2 3">PMB02</strain>
    </source>
</reference>
<proteinExistence type="predicted"/>
<feature type="compositionally biased region" description="Basic and acidic residues" evidence="1">
    <location>
        <begin position="169"/>
        <end position="194"/>
    </location>
</feature>
<organism evidence="2 3">
    <name type="scientific">Methylobacterium platani</name>
    <dbReference type="NCBI Taxonomy" id="427683"/>
    <lineage>
        <taxon>Bacteria</taxon>
        <taxon>Pseudomonadati</taxon>
        <taxon>Pseudomonadota</taxon>
        <taxon>Alphaproteobacteria</taxon>
        <taxon>Hyphomicrobiales</taxon>
        <taxon>Methylobacteriaceae</taxon>
        <taxon>Methylobacterium</taxon>
    </lineage>
</organism>
<evidence type="ECO:0000256" key="1">
    <source>
        <dbReference type="SAM" id="MobiDB-lite"/>
    </source>
</evidence>
<dbReference type="SUPFAM" id="SSF52540">
    <property type="entry name" value="P-loop containing nucleoside triphosphate hydrolases"/>
    <property type="match status" value="1"/>
</dbReference>
<sequence>MAYLAVLCPGRPPDGWAPDEQVGYDAVLAGLLASACAIRDGLKASTCDLAVVRTQVETLRAEAASYAAKLDAHPTDFGDDFAERAITGTVRLAQIADVCLATCGDRAALKRLAKAAETCTALYASGYMPFFVGARQLLAMPEGLGEWCPGRPPIPVLGTALQIGRNALARHEDKAGDGKARSTHAEATDDDRAGLSRHSSSAPEPKQVTAEPAREAAPALSLRVFPSLQHLPLPSQMSRDRGDSPRALCEPIAEVPLPLTPAPDPAAVASMLNAAFPWAREVTEQYAGDLVGAPFAMLKPRTLVGGAGEGKTSYARALLRAVGLPEVLYSAAGVMDGGNFAGASRTWSTWRLSVPAQGVLRFRMASLGCVIDEAEKAGPSRRWGRLDETLLPFLERGSTAKAIFDPALEVPLDLSGVSYILTANTRDGVSGPLLDRAPPVQWPMSRREDLPVVAAAILDELRRERGLDEAWCPPLDGDELDALSAWRGGSLRPLRRMVEAVVAAREVFARQMAH</sequence>
<feature type="region of interest" description="Disordered" evidence="1">
    <location>
        <begin position="169"/>
        <end position="215"/>
    </location>
</feature>
<dbReference type="EMBL" id="LWHQ01000028">
    <property type="protein sequence ID" value="OAS23957.1"/>
    <property type="molecule type" value="Genomic_DNA"/>
</dbReference>
<dbReference type="STRING" id="427683.A5481_16045"/>
<dbReference type="OrthoDB" id="5297432at2"/>
<protein>
    <submittedName>
        <fullName evidence="2">Uncharacterized protein</fullName>
    </submittedName>
</protein>
<dbReference type="Gene3D" id="3.40.50.300">
    <property type="entry name" value="P-loop containing nucleotide triphosphate hydrolases"/>
    <property type="match status" value="1"/>
</dbReference>
<dbReference type="RefSeq" id="WP_082984925.1">
    <property type="nucleotide sequence ID" value="NZ_LWHQ01000028.1"/>
</dbReference>
<name>A0A179S9B4_9HYPH</name>
<dbReference type="AlphaFoldDB" id="A0A179S9B4"/>
<dbReference type="InterPro" id="IPR027417">
    <property type="entry name" value="P-loop_NTPase"/>
</dbReference>